<proteinExistence type="predicted"/>
<dbReference type="Gene3D" id="3.10.50.40">
    <property type="match status" value="1"/>
</dbReference>
<name>A0A8J6MWX0_9DELT</name>
<feature type="domain" description="PpiC" evidence="8">
    <location>
        <begin position="178"/>
        <end position="279"/>
    </location>
</feature>
<keyword evidence="3 7" id="KW-0732">Signal</keyword>
<keyword evidence="4 6" id="KW-0697">Rotamase</keyword>
<dbReference type="GO" id="GO:0003755">
    <property type="term" value="F:peptidyl-prolyl cis-trans isomerase activity"/>
    <property type="evidence" value="ECO:0007669"/>
    <property type="project" value="UniProtKB-KW"/>
</dbReference>
<gene>
    <name evidence="9" type="ORF">H8E19_02280</name>
</gene>
<dbReference type="InterPro" id="IPR046357">
    <property type="entry name" value="PPIase_dom_sf"/>
</dbReference>
<feature type="chain" id="PRO_5035245368" description="peptidylprolyl isomerase" evidence="7">
    <location>
        <begin position="28"/>
        <end position="324"/>
    </location>
</feature>
<comment type="caution">
    <text evidence="9">The sequence shown here is derived from an EMBL/GenBank/DDBJ whole genome shotgun (WGS) entry which is preliminary data.</text>
</comment>
<sequence>MKGKTITWLSAIAVALLLSTAEWPASAADKKQSSEDKVAAVNGAVITRTDFDRAVSFAKQRALQTGKPVDDAQLNKGVLEQLIGTALLYQKSKKEGIKVDQKAVDERLEQWKKQFPNEEAYKKAMSTANLSVPQMKEDITKGMTIEKFIVERFVDKTTVPENEIKAYYESRLNLFKQPEQVKASHILIKLEPKAKESEKKDALKKIRDVQKKQIKGDDFAKLAKEYSQGPSNAKGGDLGYFKRGQMVPAFEKVAFKLKPGEVSDIVKTRFGYHLIKVVDKKPESTVPYEEIKDRLGQYLKQEKVQKEIKQLVEKLRKKAKVEMF</sequence>
<dbReference type="Pfam" id="PF13616">
    <property type="entry name" value="Rotamase_3"/>
    <property type="match status" value="1"/>
</dbReference>
<dbReference type="InterPro" id="IPR050245">
    <property type="entry name" value="PrsA_foldase"/>
</dbReference>
<evidence type="ECO:0000256" key="7">
    <source>
        <dbReference type="SAM" id="SignalP"/>
    </source>
</evidence>
<evidence type="ECO:0000256" key="2">
    <source>
        <dbReference type="ARBA" id="ARBA00013194"/>
    </source>
</evidence>
<comment type="catalytic activity">
    <reaction evidence="1">
        <text>[protein]-peptidylproline (omega=180) = [protein]-peptidylproline (omega=0)</text>
        <dbReference type="Rhea" id="RHEA:16237"/>
        <dbReference type="Rhea" id="RHEA-COMP:10747"/>
        <dbReference type="Rhea" id="RHEA-COMP:10748"/>
        <dbReference type="ChEBI" id="CHEBI:83833"/>
        <dbReference type="ChEBI" id="CHEBI:83834"/>
        <dbReference type="EC" id="5.2.1.8"/>
    </reaction>
</comment>
<dbReference type="InterPro" id="IPR023058">
    <property type="entry name" value="PPIase_PpiC_CS"/>
</dbReference>
<dbReference type="PANTHER" id="PTHR47245">
    <property type="entry name" value="PEPTIDYLPROLYL ISOMERASE"/>
    <property type="match status" value="1"/>
</dbReference>
<feature type="signal peptide" evidence="7">
    <location>
        <begin position="1"/>
        <end position="27"/>
    </location>
</feature>
<dbReference type="SUPFAM" id="SSF109998">
    <property type="entry name" value="Triger factor/SurA peptide-binding domain-like"/>
    <property type="match status" value="1"/>
</dbReference>
<dbReference type="EC" id="5.2.1.8" evidence="2"/>
<evidence type="ECO:0000256" key="4">
    <source>
        <dbReference type="ARBA" id="ARBA00023110"/>
    </source>
</evidence>
<protein>
    <recommendedName>
        <fullName evidence="2">peptidylprolyl isomerase</fullName>
        <ecNumber evidence="2">5.2.1.8</ecNumber>
    </recommendedName>
</protein>
<dbReference type="SUPFAM" id="SSF54534">
    <property type="entry name" value="FKBP-like"/>
    <property type="match status" value="1"/>
</dbReference>
<dbReference type="Proteomes" id="UP000650524">
    <property type="component" value="Unassembled WGS sequence"/>
</dbReference>
<evidence type="ECO:0000256" key="3">
    <source>
        <dbReference type="ARBA" id="ARBA00022729"/>
    </source>
</evidence>
<reference evidence="9 10" key="1">
    <citation type="submission" date="2020-08" db="EMBL/GenBank/DDBJ databases">
        <title>Bridging the membrane lipid divide: bacteria of the FCB group superphylum have the potential to synthesize archaeal ether lipids.</title>
        <authorList>
            <person name="Villanueva L."/>
            <person name="Von Meijenfeldt F.A.B."/>
            <person name="Westbye A.B."/>
            <person name="Yadav S."/>
            <person name="Hopmans E.C."/>
            <person name="Dutilh B.E."/>
            <person name="Sinninghe Damste J.S."/>
        </authorList>
    </citation>
    <scope>NUCLEOTIDE SEQUENCE [LARGE SCALE GENOMIC DNA]</scope>
    <source>
        <strain evidence="9">NIOZ-UU27</strain>
    </source>
</reference>
<dbReference type="PROSITE" id="PS01096">
    <property type="entry name" value="PPIC_PPIASE_1"/>
    <property type="match status" value="1"/>
</dbReference>
<dbReference type="PANTHER" id="PTHR47245:SF1">
    <property type="entry name" value="FOLDASE PROTEIN PRSA"/>
    <property type="match status" value="1"/>
</dbReference>
<accession>A0A8J6MWX0</accession>
<dbReference type="InterPro" id="IPR000297">
    <property type="entry name" value="PPIase_PpiC"/>
</dbReference>
<dbReference type="PROSITE" id="PS50198">
    <property type="entry name" value="PPIC_PPIASE_2"/>
    <property type="match status" value="1"/>
</dbReference>
<evidence type="ECO:0000313" key="10">
    <source>
        <dbReference type="Proteomes" id="UP000650524"/>
    </source>
</evidence>
<evidence type="ECO:0000256" key="1">
    <source>
        <dbReference type="ARBA" id="ARBA00000971"/>
    </source>
</evidence>
<evidence type="ECO:0000313" key="9">
    <source>
        <dbReference type="EMBL" id="MBC8176205.1"/>
    </source>
</evidence>
<evidence type="ECO:0000259" key="8">
    <source>
        <dbReference type="PROSITE" id="PS50198"/>
    </source>
</evidence>
<keyword evidence="5 6" id="KW-0413">Isomerase</keyword>
<dbReference type="EMBL" id="JACNJD010000110">
    <property type="protein sequence ID" value="MBC8176205.1"/>
    <property type="molecule type" value="Genomic_DNA"/>
</dbReference>
<evidence type="ECO:0000256" key="5">
    <source>
        <dbReference type="ARBA" id="ARBA00023235"/>
    </source>
</evidence>
<dbReference type="AlphaFoldDB" id="A0A8J6MWX0"/>
<dbReference type="InterPro" id="IPR027304">
    <property type="entry name" value="Trigger_fact/SurA_dom_sf"/>
</dbReference>
<evidence type="ECO:0000256" key="6">
    <source>
        <dbReference type="PROSITE-ProRule" id="PRU00278"/>
    </source>
</evidence>
<organism evidence="9 10">
    <name type="scientific">Candidatus Desulfacyla euxinica</name>
    <dbReference type="NCBI Taxonomy" id="2841693"/>
    <lineage>
        <taxon>Bacteria</taxon>
        <taxon>Deltaproteobacteria</taxon>
        <taxon>Candidatus Desulfacyla</taxon>
    </lineage>
</organism>
<dbReference type="Gene3D" id="1.10.4030.10">
    <property type="entry name" value="Porin chaperone SurA, peptide-binding domain"/>
    <property type="match status" value="1"/>
</dbReference>
<dbReference type="Pfam" id="PF13624">
    <property type="entry name" value="SurA_N_3"/>
    <property type="match status" value="1"/>
</dbReference>